<evidence type="ECO:0000313" key="2">
    <source>
        <dbReference type="Proteomes" id="UP000727506"/>
    </source>
</evidence>
<dbReference type="PANTHER" id="PTHR40056:SF1">
    <property type="entry name" value="DUF1836 DOMAIN-CONTAINING PROTEIN"/>
    <property type="match status" value="1"/>
</dbReference>
<dbReference type="Proteomes" id="UP000727506">
    <property type="component" value="Unassembled WGS sequence"/>
</dbReference>
<dbReference type="PANTHER" id="PTHR40056">
    <property type="entry name" value="HYPOTHETICAL CYTOSOLIC PROTEIN"/>
    <property type="match status" value="1"/>
</dbReference>
<comment type="caution">
    <text evidence="1">The sequence shown here is derived from an EMBL/GenBank/DDBJ whole genome shotgun (WGS) entry which is preliminary data.</text>
</comment>
<dbReference type="AlphaFoldDB" id="A0A943UYC9"/>
<dbReference type="EMBL" id="JAGZSV010000001">
    <property type="protein sequence ID" value="MBS6939891.1"/>
    <property type="molecule type" value="Genomic_DNA"/>
</dbReference>
<protein>
    <submittedName>
        <fullName evidence="1">DUF1836 domain-containing protein</fullName>
    </submittedName>
</protein>
<reference evidence="1" key="1">
    <citation type="submission" date="2021-02" db="EMBL/GenBank/DDBJ databases">
        <title>Infant gut strain persistence is associated with maternal origin, phylogeny, and functional potential including surface adhesion and iron acquisition.</title>
        <authorList>
            <person name="Lou Y.C."/>
        </authorList>
    </citation>
    <scope>NUCLEOTIDE SEQUENCE</scope>
    <source>
        <strain evidence="1">L2_039_000G1_dasL2_039_000G1_concoct_11</strain>
    </source>
</reference>
<organism evidence="1 2">
    <name type="scientific">Slackia piriformis</name>
    <dbReference type="NCBI Taxonomy" id="626934"/>
    <lineage>
        <taxon>Bacteria</taxon>
        <taxon>Bacillati</taxon>
        <taxon>Actinomycetota</taxon>
        <taxon>Coriobacteriia</taxon>
        <taxon>Eggerthellales</taxon>
        <taxon>Eggerthellaceae</taxon>
        <taxon>Slackia</taxon>
    </lineage>
</organism>
<dbReference type="InterPro" id="IPR014975">
    <property type="entry name" value="DUF1836"/>
</dbReference>
<dbReference type="Pfam" id="PF08876">
    <property type="entry name" value="DUF1836"/>
    <property type="match status" value="1"/>
</dbReference>
<evidence type="ECO:0000313" key="1">
    <source>
        <dbReference type="EMBL" id="MBS6939891.1"/>
    </source>
</evidence>
<gene>
    <name evidence="1" type="ORF">KH142_00090</name>
</gene>
<sequence length="205" mass="23316">MKQTPNIDKPTRRGEAGAAFDDFVRTLHLPRYAELPDIELYMDQVLTYIDDRLRPLFPADEKLLTSSMVNNYVKQRLIPTPSHKRYGREHVALLIFICLMKRTVSMADIQRLFAVQAATHSTERAYDFFCTAAEESLRSLFCGATNAHELGEWAIGNHEGFAFSLRIEHADDLSPERRIVISAATAIANKIYLEKCLELENLGGR</sequence>
<proteinExistence type="predicted"/>
<name>A0A943UYC9_9ACTN</name>
<accession>A0A943UYC9</accession>